<evidence type="ECO:0000313" key="2">
    <source>
        <dbReference type="EMBL" id="BAH91260.1"/>
    </source>
</evidence>
<dbReference type="Proteomes" id="UP000000763">
    <property type="component" value="Chromosome 1"/>
</dbReference>
<evidence type="ECO:0000256" key="1">
    <source>
        <dbReference type="SAM" id="MobiDB-lite"/>
    </source>
</evidence>
<gene>
    <name evidence="2" type="ordered locus">Os01g0706200</name>
</gene>
<sequence>VSFSRINDKDGDSAAASDGHRGRLAPASGRVPETVAHSRRGGKAILLGCRVQ</sequence>
<organism evidence="2 3">
    <name type="scientific">Oryza sativa subsp. japonica</name>
    <name type="common">Rice</name>
    <dbReference type="NCBI Taxonomy" id="39947"/>
    <lineage>
        <taxon>Eukaryota</taxon>
        <taxon>Viridiplantae</taxon>
        <taxon>Streptophyta</taxon>
        <taxon>Embryophyta</taxon>
        <taxon>Tracheophyta</taxon>
        <taxon>Spermatophyta</taxon>
        <taxon>Magnoliopsida</taxon>
        <taxon>Liliopsida</taxon>
        <taxon>Poales</taxon>
        <taxon>Poaceae</taxon>
        <taxon>BOP clade</taxon>
        <taxon>Oryzoideae</taxon>
        <taxon>Oryzeae</taxon>
        <taxon>Oryzinae</taxon>
        <taxon>Oryza</taxon>
        <taxon>Oryza sativa</taxon>
    </lineage>
</organism>
<reference evidence="2 3" key="1">
    <citation type="journal article" date="2005" name="Nature">
        <title>The map-based sequence of the rice genome.</title>
        <authorList>
            <consortium name="International rice genome sequencing project (IRGSP)"/>
            <person name="Matsumoto T."/>
            <person name="Wu J."/>
            <person name="Kanamori H."/>
            <person name="Katayose Y."/>
            <person name="Fujisawa M."/>
            <person name="Namiki N."/>
            <person name="Mizuno H."/>
            <person name="Yamamoto K."/>
            <person name="Antonio B.A."/>
            <person name="Baba T."/>
            <person name="Sakata K."/>
            <person name="Nagamura Y."/>
            <person name="Aoki H."/>
            <person name="Arikawa K."/>
            <person name="Arita K."/>
            <person name="Bito T."/>
            <person name="Chiden Y."/>
            <person name="Fujitsuka N."/>
            <person name="Fukunaka R."/>
            <person name="Hamada M."/>
            <person name="Harada C."/>
            <person name="Hayashi A."/>
            <person name="Hijishita S."/>
            <person name="Honda M."/>
            <person name="Hosokawa S."/>
            <person name="Ichikawa Y."/>
            <person name="Idonuma A."/>
            <person name="Iijima M."/>
            <person name="Ikeda M."/>
            <person name="Ikeno M."/>
            <person name="Ito K."/>
            <person name="Ito S."/>
            <person name="Ito T."/>
            <person name="Ito Y."/>
            <person name="Ito Y."/>
            <person name="Iwabuchi A."/>
            <person name="Kamiya K."/>
            <person name="Karasawa W."/>
            <person name="Kurita K."/>
            <person name="Katagiri S."/>
            <person name="Kikuta A."/>
            <person name="Kobayashi H."/>
            <person name="Kobayashi N."/>
            <person name="Machita K."/>
            <person name="Maehara T."/>
            <person name="Masukawa M."/>
            <person name="Mizubayashi T."/>
            <person name="Mukai Y."/>
            <person name="Nagasaki H."/>
            <person name="Nagata Y."/>
            <person name="Naito S."/>
            <person name="Nakashima M."/>
            <person name="Nakama Y."/>
            <person name="Nakamichi Y."/>
            <person name="Nakamura M."/>
            <person name="Meguro A."/>
            <person name="Negishi M."/>
            <person name="Ohta I."/>
            <person name="Ohta T."/>
            <person name="Okamoto M."/>
            <person name="Ono N."/>
            <person name="Saji S."/>
            <person name="Sakaguchi M."/>
            <person name="Sakai K."/>
            <person name="Shibata M."/>
            <person name="Shimokawa T."/>
            <person name="Song J."/>
            <person name="Takazaki Y."/>
            <person name="Terasawa K."/>
            <person name="Tsugane M."/>
            <person name="Tsuji K."/>
            <person name="Ueda S."/>
            <person name="Waki K."/>
            <person name="Yamagata H."/>
            <person name="Yamamoto M."/>
            <person name="Yamamoto S."/>
            <person name="Yamane H."/>
            <person name="Yoshiki S."/>
            <person name="Yoshihara R."/>
            <person name="Yukawa K."/>
            <person name="Zhong H."/>
            <person name="Yano M."/>
            <person name="Yuan Q."/>
            <person name="Ouyang S."/>
            <person name="Liu J."/>
            <person name="Jones K.M."/>
            <person name="Gansberger K."/>
            <person name="Moffat K."/>
            <person name="Hill J."/>
            <person name="Bera J."/>
            <person name="Fadrosh D."/>
            <person name="Jin S."/>
            <person name="Johri S."/>
            <person name="Kim M."/>
            <person name="Overton L."/>
            <person name="Reardon M."/>
            <person name="Tsitrin T."/>
            <person name="Vuong H."/>
            <person name="Weaver B."/>
            <person name="Ciecko A."/>
            <person name="Tallon L."/>
            <person name="Jackson J."/>
            <person name="Pai G."/>
            <person name="Aken S.V."/>
            <person name="Utterback T."/>
            <person name="Reidmuller S."/>
            <person name="Feldblyum T."/>
            <person name="Hsiao J."/>
            <person name="Zismann V."/>
            <person name="Iobst S."/>
            <person name="de Vazeille A.R."/>
            <person name="Buell C.R."/>
            <person name="Ying K."/>
            <person name="Li Y."/>
            <person name="Lu T."/>
            <person name="Huang Y."/>
            <person name="Zhao Q."/>
            <person name="Feng Q."/>
            <person name="Zhang L."/>
            <person name="Zhu J."/>
            <person name="Weng Q."/>
            <person name="Mu J."/>
            <person name="Lu Y."/>
            <person name="Fan D."/>
            <person name="Liu Y."/>
            <person name="Guan J."/>
            <person name="Zhang Y."/>
            <person name="Yu S."/>
            <person name="Liu X."/>
            <person name="Zhang Y."/>
            <person name="Hong G."/>
            <person name="Han B."/>
            <person name="Choisne N."/>
            <person name="Demange N."/>
            <person name="Orjeda G."/>
            <person name="Samain S."/>
            <person name="Cattolico L."/>
            <person name="Pelletier E."/>
            <person name="Couloux A."/>
            <person name="Segurens B."/>
            <person name="Wincker P."/>
            <person name="D'Hont A."/>
            <person name="Scarpelli C."/>
            <person name="Weissenbach J."/>
            <person name="Salanoubat M."/>
            <person name="Quetier F."/>
            <person name="Yu Y."/>
            <person name="Kim H.R."/>
            <person name="Rambo T."/>
            <person name="Currie J."/>
            <person name="Collura K."/>
            <person name="Luo M."/>
            <person name="Yang T."/>
            <person name="Ammiraju J.S.S."/>
            <person name="Engler F."/>
            <person name="Soderlund C."/>
            <person name="Wing R.A."/>
            <person name="Palmer L.E."/>
            <person name="de la Bastide M."/>
            <person name="Spiegel L."/>
            <person name="Nascimento L."/>
            <person name="Zutavern T."/>
            <person name="O'Shaughnessy A."/>
            <person name="Dike S."/>
            <person name="Dedhia N."/>
            <person name="Preston R."/>
            <person name="Balija V."/>
            <person name="McCombie W.R."/>
            <person name="Chow T."/>
            <person name="Chen H."/>
            <person name="Chung M."/>
            <person name="Chen C."/>
            <person name="Shaw J."/>
            <person name="Wu H."/>
            <person name="Hsiao K."/>
            <person name="Chao Y."/>
            <person name="Chu M."/>
            <person name="Cheng C."/>
            <person name="Hour A."/>
            <person name="Lee P."/>
            <person name="Lin S."/>
            <person name="Lin Y."/>
            <person name="Liou J."/>
            <person name="Liu S."/>
            <person name="Hsing Y."/>
            <person name="Raghuvanshi S."/>
            <person name="Mohanty A."/>
            <person name="Bharti A.K."/>
            <person name="Gaur A."/>
            <person name="Gupta V."/>
            <person name="Kumar D."/>
            <person name="Ravi V."/>
            <person name="Vij S."/>
            <person name="Kapur A."/>
            <person name="Khurana P."/>
            <person name="Khurana P."/>
            <person name="Khurana J.P."/>
            <person name="Tyagi A.K."/>
            <person name="Gaikwad K."/>
            <person name="Singh A."/>
            <person name="Dalal V."/>
            <person name="Srivastava S."/>
            <person name="Dixit A."/>
            <person name="Pal A.K."/>
            <person name="Ghazi I.A."/>
            <person name="Yadav M."/>
            <person name="Pandit A."/>
            <person name="Bhargava A."/>
            <person name="Sureshbabu K."/>
            <person name="Batra K."/>
            <person name="Sharma T.R."/>
            <person name="Mohapatra T."/>
            <person name="Singh N.K."/>
            <person name="Messing J."/>
            <person name="Nelson A.B."/>
            <person name="Fuks G."/>
            <person name="Kavchok S."/>
            <person name="Keizer G."/>
            <person name="Linton E."/>
            <person name="Llaca V."/>
            <person name="Song R."/>
            <person name="Tanyolac B."/>
            <person name="Young S."/>
            <person name="Ho-Il K."/>
            <person name="Hahn J.H."/>
            <person name="Sangsakoo G."/>
            <person name="Vanavichit A."/>
            <person name="de Mattos Luiz.A.T."/>
            <person name="Zimmer P.D."/>
            <person name="Malone G."/>
            <person name="Dellagostin O."/>
            <person name="de Oliveira A.C."/>
            <person name="Bevan M."/>
            <person name="Bancroft I."/>
            <person name="Minx P."/>
            <person name="Cordum H."/>
            <person name="Wilson R."/>
            <person name="Cheng Z."/>
            <person name="Jin W."/>
            <person name="Jiang J."/>
            <person name="Leong S.A."/>
            <person name="Iwama H."/>
            <person name="Gojobori T."/>
            <person name="Itoh T."/>
            <person name="Niimura Y."/>
            <person name="Fujii Y."/>
            <person name="Habara T."/>
            <person name="Sakai H."/>
            <person name="Sato Y."/>
            <person name="Wilson G."/>
            <person name="Kumar K."/>
            <person name="McCouch S."/>
            <person name="Juretic N."/>
            <person name="Hoen D."/>
            <person name="Wright S."/>
            <person name="Bruskiewich R."/>
            <person name="Bureau T."/>
            <person name="Miyao A."/>
            <person name="Hirochika H."/>
            <person name="Nishikawa T."/>
            <person name="Kadowaki K."/>
            <person name="Sugiura M."/>
            <person name="Burr B."/>
            <person name="Sasaki T."/>
        </authorList>
    </citation>
    <scope>NUCLEOTIDE SEQUENCE [LARGE SCALE GENOMIC DNA]</scope>
    <source>
        <strain evidence="3">cv. Nipponbare</strain>
    </source>
</reference>
<accession>C7IXG2</accession>
<dbReference type="KEGG" id="dosa:Os01g0706200"/>
<reference evidence="3" key="2">
    <citation type="journal article" date="2008" name="Nucleic Acids Res.">
        <title>The rice annotation project database (RAP-DB): 2008 update.</title>
        <authorList>
            <consortium name="The rice annotation project (RAP)"/>
        </authorList>
    </citation>
    <scope>GENOME REANNOTATION</scope>
    <source>
        <strain evidence="3">cv. Nipponbare</strain>
    </source>
</reference>
<dbReference type="AlphaFoldDB" id="C7IXG2"/>
<feature type="non-terminal residue" evidence="2">
    <location>
        <position position="1"/>
    </location>
</feature>
<feature type="region of interest" description="Disordered" evidence="1">
    <location>
        <begin position="1"/>
        <end position="39"/>
    </location>
</feature>
<proteinExistence type="predicted"/>
<feature type="compositionally biased region" description="Basic and acidic residues" evidence="1">
    <location>
        <begin position="1"/>
        <end position="12"/>
    </location>
</feature>
<protein>
    <submittedName>
        <fullName evidence="2">Os01g0706200 protein</fullName>
    </submittedName>
</protein>
<name>C7IXG2_ORYSJ</name>
<dbReference type="EMBL" id="AP008207">
    <property type="protein sequence ID" value="BAH91260.1"/>
    <property type="molecule type" value="Genomic_DNA"/>
</dbReference>
<evidence type="ECO:0000313" key="3">
    <source>
        <dbReference type="Proteomes" id="UP000000763"/>
    </source>
</evidence>